<accession>A0A6A6GN83</accession>
<gene>
    <name evidence="13" type="ORF">BDZ85DRAFT_253890</name>
</gene>
<keyword evidence="3" id="KW-0723">Serine/threonine-protein kinase</keyword>
<dbReference type="PANTHER" id="PTHR44899">
    <property type="entry name" value="CAMK FAMILY PROTEIN KINASE"/>
    <property type="match status" value="1"/>
</dbReference>
<evidence type="ECO:0000256" key="3">
    <source>
        <dbReference type="ARBA" id="ARBA00022527"/>
    </source>
</evidence>
<proteinExistence type="inferred from homology"/>
<dbReference type="PROSITE" id="PS00108">
    <property type="entry name" value="PROTEIN_KINASE_ST"/>
    <property type="match status" value="1"/>
</dbReference>
<dbReference type="EC" id="2.7.11.1" evidence="2"/>
<feature type="compositionally biased region" description="Acidic residues" evidence="11">
    <location>
        <begin position="550"/>
        <end position="559"/>
    </location>
</feature>
<evidence type="ECO:0000256" key="8">
    <source>
        <dbReference type="ARBA" id="ARBA00047899"/>
    </source>
</evidence>
<comment type="catalytic activity">
    <reaction evidence="9">
        <text>L-seryl-[protein] + ATP = O-phospho-L-seryl-[protein] + ADP + H(+)</text>
        <dbReference type="Rhea" id="RHEA:17989"/>
        <dbReference type="Rhea" id="RHEA-COMP:9863"/>
        <dbReference type="Rhea" id="RHEA-COMP:11604"/>
        <dbReference type="ChEBI" id="CHEBI:15378"/>
        <dbReference type="ChEBI" id="CHEBI:29999"/>
        <dbReference type="ChEBI" id="CHEBI:30616"/>
        <dbReference type="ChEBI" id="CHEBI:83421"/>
        <dbReference type="ChEBI" id="CHEBI:456216"/>
        <dbReference type="EC" id="2.7.11.1"/>
    </reaction>
</comment>
<feature type="region of interest" description="Disordered" evidence="11">
    <location>
        <begin position="549"/>
        <end position="677"/>
    </location>
</feature>
<keyword evidence="10" id="KW-0175">Coiled coil</keyword>
<evidence type="ECO:0000256" key="9">
    <source>
        <dbReference type="ARBA" id="ARBA00048679"/>
    </source>
</evidence>
<name>A0A6A6GN83_9PEZI</name>
<dbReference type="Proteomes" id="UP000799538">
    <property type="component" value="Unassembled WGS sequence"/>
</dbReference>
<evidence type="ECO:0000256" key="6">
    <source>
        <dbReference type="ARBA" id="ARBA00022777"/>
    </source>
</evidence>
<evidence type="ECO:0000256" key="1">
    <source>
        <dbReference type="ARBA" id="ARBA00010886"/>
    </source>
</evidence>
<keyword evidence="14" id="KW-1185">Reference proteome</keyword>
<evidence type="ECO:0000256" key="11">
    <source>
        <dbReference type="SAM" id="MobiDB-lite"/>
    </source>
</evidence>
<dbReference type="GO" id="GO:0004674">
    <property type="term" value="F:protein serine/threonine kinase activity"/>
    <property type="evidence" value="ECO:0007669"/>
    <property type="project" value="UniProtKB-KW"/>
</dbReference>
<dbReference type="Gene3D" id="3.30.200.20">
    <property type="entry name" value="Phosphorylase Kinase, domain 1"/>
    <property type="match status" value="2"/>
</dbReference>
<dbReference type="PANTHER" id="PTHR44899:SF3">
    <property type="entry name" value="SERINE_THREONINE-PROTEIN KINASE NEK1"/>
    <property type="match status" value="1"/>
</dbReference>
<dbReference type="OrthoDB" id="10250725at2759"/>
<sequence length="747" mass="82876">MATTEADKYEVLERIGQGSFGVIRKVRRKQDGLVMCRKEICYTKMSDKERHQLQAELNILRQLDHPNIVHYHEKEHHKESHDLHLYMEYCGNGDLGIMIKDLKARHAFADEELVWTIFAQLVSALYRCHYGEDPPSADSTAVGLVKNAHPIKSKLACDRMILHRDLKPENVFLGDGNAVKLGDFGLSKIISSHDFASTYVGTPFYMSPEICAAERYSLYSDIWSLGCVIYELCAREPPFNAKTHFDLIQKIKIGKVAPLPRTYSRELSEVITACLQVNPNSRPDTAALLNLPRVKLIRKSQQSALVLQSHILAKDQAVEELRIAKDLISRLETERQTAYDEMNKKLHMEWETRAHLEIQRQVDIQEQAMRLEMSKQITAGIAEGIAAHLMSQTSSQATSATSFSSSQSSTIDAPTFARSSTPTSLLPKQPSRSSLPTLSETSPARAPADLSTLSLEDSPLSKPKPAKRSSRTPFTRARTIANAEEILPSPMDIHMASPSPVRAIQGLSLSPRRTALPDSQLRQPAIRGNIFSTRPHPLFHVDARDRDVEDFSDDEDAASETDSPTRPKAPVFEKPARPLSSAGLAPRPGVLRQKTTPAPFGHQRGKSANVFALAGQTQPQPRTESAPVISLARPASPRDVENIRPSSSPGRKTELPPPRTSPVRRAPAIPVQGSPTARKVMARTGEEGGLEKMIAGRKVQGRTLVELSRDQVGEVANRMLEPACWDPERDEMPSPFLVRGRRVVAGR</sequence>
<keyword evidence="6 13" id="KW-0418">Kinase</keyword>
<comment type="catalytic activity">
    <reaction evidence="8">
        <text>L-threonyl-[protein] + ATP = O-phospho-L-threonyl-[protein] + ADP + H(+)</text>
        <dbReference type="Rhea" id="RHEA:46608"/>
        <dbReference type="Rhea" id="RHEA-COMP:11060"/>
        <dbReference type="Rhea" id="RHEA-COMP:11605"/>
        <dbReference type="ChEBI" id="CHEBI:15378"/>
        <dbReference type="ChEBI" id="CHEBI:30013"/>
        <dbReference type="ChEBI" id="CHEBI:30616"/>
        <dbReference type="ChEBI" id="CHEBI:61977"/>
        <dbReference type="ChEBI" id="CHEBI:456216"/>
        <dbReference type="EC" id="2.7.11.1"/>
    </reaction>
</comment>
<evidence type="ECO:0000313" key="13">
    <source>
        <dbReference type="EMBL" id="KAF2227212.1"/>
    </source>
</evidence>
<evidence type="ECO:0000256" key="7">
    <source>
        <dbReference type="ARBA" id="ARBA00022840"/>
    </source>
</evidence>
<dbReference type="GO" id="GO:0005524">
    <property type="term" value="F:ATP binding"/>
    <property type="evidence" value="ECO:0007669"/>
    <property type="project" value="UniProtKB-KW"/>
</dbReference>
<evidence type="ECO:0000313" key="14">
    <source>
        <dbReference type="Proteomes" id="UP000799538"/>
    </source>
</evidence>
<dbReference type="EMBL" id="ML992501">
    <property type="protein sequence ID" value="KAF2227212.1"/>
    <property type="molecule type" value="Genomic_DNA"/>
</dbReference>
<feature type="compositionally biased region" description="Polar residues" evidence="11">
    <location>
        <begin position="417"/>
        <end position="442"/>
    </location>
</feature>
<organism evidence="13 14">
    <name type="scientific">Elsinoe ampelina</name>
    <dbReference type="NCBI Taxonomy" id="302913"/>
    <lineage>
        <taxon>Eukaryota</taxon>
        <taxon>Fungi</taxon>
        <taxon>Dikarya</taxon>
        <taxon>Ascomycota</taxon>
        <taxon>Pezizomycotina</taxon>
        <taxon>Dothideomycetes</taxon>
        <taxon>Dothideomycetidae</taxon>
        <taxon>Myriangiales</taxon>
        <taxon>Elsinoaceae</taxon>
        <taxon>Elsinoe</taxon>
    </lineage>
</organism>
<dbReference type="InterPro" id="IPR001245">
    <property type="entry name" value="Ser-Thr/Tyr_kinase_cat_dom"/>
</dbReference>
<dbReference type="FunFam" id="3.30.200.20:FF:000097">
    <property type="entry name" value="Probable serine/threonine-protein kinase nek1"/>
    <property type="match status" value="1"/>
</dbReference>
<reference evidence="14" key="1">
    <citation type="journal article" date="2020" name="Stud. Mycol.">
        <title>101 Dothideomycetes genomes: A test case for predicting lifestyles and emergence of pathogens.</title>
        <authorList>
            <person name="Haridas S."/>
            <person name="Albert R."/>
            <person name="Binder M."/>
            <person name="Bloem J."/>
            <person name="LaButti K."/>
            <person name="Salamov A."/>
            <person name="Andreopoulos B."/>
            <person name="Baker S."/>
            <person name="Barry K."/>
            <person name="Bills G."/>
            <person name="Bluhm B."/>
            <person name="Cannon C."/>
            <person name="Castanera R."/>
            <person name="Culley D."/>
            <person name="Daum C."/>
            <person name="Ezra D."/>
            <person name="Gonzalez J."/>
            <person name="Henrissat B."/>
            <person name="Kuo A."/>
            <person name="Liang C."/>
            <person name="Lipzen A."/>
            <person name="Lutzoni F."/>
            <person name="Magnuson J."/>
            <person name="Mondo S."/>
            <person name="Nolan M."/>
            <person name="Ohm R."/>
            <person name="Pangilinan J."/>
            <person name="Park H.-J."/>
            <person name="Ramirez L."/>
            <person name="Alfaro M."/>
            <person name="Sun H."/>
            <person name="Tritt A."/>
            <person name="Yoshinaga Y."/>
            <person name="Zwiers L.-H."/>
            <person name="Turgeon B."/>
            <person name="Goodwin S."/>
            <person name="Spatafora J."/>
            <person name="Crous P."/>
            <person name="Grigoriev I."/>
        </authorList>
    </citation>
    <scope>NUCLEOTIDE SEQUENCE [LARGE SCALE GENOMIC DNA]</scope>
    <source>
        <strain evidence="14">CECT 20119</strain>
    </source>
</reference>
<dbReference type="InterPro" id="IPR008271">
    <property type="entry name" value="Ser/Thr_kinase_AS"/>
</dbReference>
<dbReference type="SMART" id="SM00220">
    <property type="entry name" value="S_TKc"/>
    <property type="match status" value="1"/>
</dbReference>
<evidence type="ECO:0000256" key="10">
    <source>
        <dbReference type="SAM" id="Coils"/>
    </source>
</evidence>
<feature type="coiled-coil region" evidence="10">
    <location>
        <begin position="314"/>
        <end position="341"/>
    </location>
</feature>
<evidence type="ECO:0000256" key="5">
    <source>
        <dbReference type="ARBA" id="ARBA00022741"/>
    </source>
</evidence>
<feature type="domain" description="Protein kinase" evidence="12">
    <location>
        <begin position="9"/>
        <end position="294"/>
    </location>
</feature>
<keyword evidence="7" id="KW-0067">ATP-binding</keyword>
<dbReference type="SUPFAM" id="SSF56112">
    <property type="entry name" value="Protein kinase-like (PK-like)"/>
    <property type="match status" value="1"/>
</dbReference>
<evidence type="ECO:0000256" key="4">
    <source>
        <dbReference type="ARBA" id="ARBA00022679"/>
    </source>
</evidence>
<evidence type="ECO:0000259" key="12">
    <source>
        <dbReference type="PROSITE" id="PS50011"/>
    </source>
</evidence>
<dbReference type="CDD" id="cd08217">
    <property type="entry name" value="STKc_Nek2"/>
    <property type="match status" value="1"/>
</dbReference>
<dbReference type="Gene3D" id="1.10.510.10">
    <property type="entry name" value="Transferase(Phosphotransferase) domain 1"/>
    <property type="match status" value="1"/>
</dbReference>
<comment type="similarity">
    <text evidence="1">Belongs to the protein kinase superfamily. NEK Ser/Thr protein kinase family. NIMA subfamily.</text>
</comment>
<dbReference type="InterPro" id="IPR011009">
    <property type="entry name" value="Kinase-like_dom_sf"/>
</dbReference>
<evidence type="ECO:0000256" key="2">
    <source>
        <dbReference type="ARBA" id="ARBA00012513"/>
    </source>
</evidence>
<keyword evidence="4" id="KW-0808">Transferase</keyword>
<protein>
    <recommendedName>
        <fullName evidence="2">non-specific serine/threonine protein kinase</fullName>
        <ecNumber evidence="2">2.7.11.1</ecNumber>
    </recommendedName>
</protein>
<feature type="region of interest" description="Disordered" evidence="11">
    <location>
        <begin position="398"/>
        <end position="477"/>
    </location>
</feature>
<dbReference type="Pfam" id="PF07714">
    <property type="entry name" value="PK_Tyr_Ser-Thr"/>
    <property type="match status" value="1"/>
</dbReference>
<feature type="compositionally biased region" description="Low complexity" evidence="11">
    <location>
        <begin position="398"/>
        <end position="410"/>
    </location>
</feature>
<dbReference type="InterPro" id="IPR051131">
    <property type="entry name" value="NEK_Ser/Thr_kinase_NIMA"/>
</dbReference>
<dbReference type="AlphaFoldDB" id="A0A6A6GN83"/>
<dbReference type="PROSITE" id="PS50011">
    <property type="entry name" value="PROTEIN_KINASE_DOM"/>
    <property type="match status" value="1"/>
</dbReference>
<dbReference type="InterPro" id="IPR000719">
    <property type="entry name" value="Prot_kinase_dom"/>
</dbReference>
<keyword evidence="5" id="KW-0547">Nucleotide-binding</keyword>